<gene>
    <name evidence="1" type="ORF">KIN20_021748</name>
</gene>
<evidence type="ECO:0000313" key="1">
    <source>
        <dbReference type="EMBL" id="KAJ1362250.1"/>
    </source>
</evidence>
<name>A0AAD5MP91_PARTN</name>
<dbReference type="Proteomes" id="UP001196413">
    <property type="component" value="Unassembled WGS sequence"/>
</dbReference>
<protein>
    <submittedName>
        <fullName evidence="1">Uncharacterized protein</fullName>
    </submittedName>
</protein>
<organism evidence="1 2">
    <name type="scientific">Parelaphostrongylus tenuis</name>
    <name type="common">Meningeal worm</name>
    <dbReference type="NCBI Taxonomy" id="148309"/>
    <lineage>
        <taxon>Eukaryota</taxon>
        <taxon>Metazoa</taxon>
        <taxon>Ecdysozoa</taxon>
        <taxon>Nematoda</taxon>
        <taxon>Chromadorea</taxon>
        <taxon>Rhabditida</taxon>
        <taxon>Rhabditina</taxon>
        <taxon>Rhabditomorpha</taxon>
        <taxon>Strongyloidea</taxon>
        <taxon>Metastrongylidae</taxon>
        <taxon>Parelaphostrongylus</taxon>
    </lineage>
</organism>
<accession>A0AAD5MP91</accession>
<evidence type="ECO:0000313" key="2">
    <source>
        <dbReference type="Proteomes" id="UP001196413"/>
    </source>
</evidence>
<sequence length="283" mass="30810">MKIRSSVNSSSLNRDVTETACFHGLQRKGRVRAQAAGFATSKGTAKAFVERLVVQTVFGVLGQQGRNALLPDAIISSILGQLSIQINYDPLECKGATVNGDLNMIVETKGMTPHCVIVSSMVTATCPQRGAAGNEKVECKVRHGGHGCRSCFLQLNDNFRISHENSLLTTNSIMANWSREMWQSVLNRAVRMLAAGPFSSHFSFASRIVFVTLNQFSPNHQVTARASLRGDESFYSESAIESHRESKVSTHYSGFGSDPDMSRQPILAATINGYVNDIDALHG</sequence>
<dbReference type="AlphaFoldDB" id="A0AAD5MP91"/>
<proteinExistence type="predicted"/>
<comment type="caution">
    <text evidence="1">The sequence shown here is derived from an EMBL/GenBank/DDBJ whole genome shotgun (WGS) entry which is preliminary data.</text>
</comment>
<keyword evidence="2" id="KW-1185">Reference proteome</keyword>
<reference evidence="1" key="1">
    <citation type="submission" date="2021-06" db="EMBL/GenBank/DDBJ databases">
        <title>Parelaphostrongylus tenuis whole genome reference sequence.</title>
        <authorList>
            <person name="Garwood T.J."/>
            <person name="Larsen P.A."/>
            <person name="Fountain-Jones N.M."/>
            <person name="Garbe J.R."/>
            <person name="Macchietto M.G."/>
            <person name="Kania S.A."/>
            <person name="Gerhold R.W."/>
            <person name="Richards J.E."/>
            <person name="Wolf T.M."/>
        </authorList>
    </citation>
    <scope>NUCLEOTIDE SEQUENCE</scope>
    <source>
        <strain evidence="1">MNPRO001-30</strain>
        <tissue evidence="1">Meninges</tissue>
    </source>
</reference>
<dbReference type="EMBL" id="JAHQIW010004405">
    <property type="protein sequence ID" value="KAJ1362250.1"/>
    <property type="molecule type" value="Genomic_DNA"/>
</dbReference>